<evidence type="ECO:0000259" key="5">
    <source>
        <dbReference type="Pfam" id="PF00441"/>
    </source>
</evidence>
<gene>
    <name evidence="7" type="ORF">CQ14_14335</name>
</gene>
<dbReference type="FunFam" id="1.20.140.10:FF:000075">
    <property type="entry name" value="Acyl-CoA dehydrogenase"/>
    <property type="match status" value="1"/>
</dbReference>
<proteinExistence type="inferred from homology"/>
<dbReference type="Proteomes" id="UP000051660">
    <property type="component" value="Unassembled WGS sequence"/>
</dbReference>
<dbReference type="Pfam" id="PF00441">
    <property type="entry name" value="Acyl-CoA_dh_1"/>
    <property type="match status" value="1"/>
</dbReference>
<evidence type="ECO:0000256" key="2">
    <source>
        <dbReference type="ARBA" id="ARBA00009347"/>
    </source>
</evidence>
<dbReference type="GO" id="GO:0003995">
    <property type="term" value="F:acyl-CoA dehydrogenase activity"/>
    <property type="evidence" value="ECO:0007669"/>
    <property type="project" value="TreeGrafter"/>
</dbReference>
<dbReference type="SUPFAM" id="SSF56645">
    <property type="entry name" value="Acyl-CoA dehydrogenase NM domain-like"/>
    <property type="match status" value="1"/>
</dbReference>
<sequence length="408" mass="43518">MNVQQVQLRNFASEGNELQAYSDRASFRQRAAAVAEAAAAEVEAVDREARFPRKAIDAAREQRLLGVQIPIKFGGDGASISDVTDMCYALGRACASAGMIFAMHQTKVACLVRHGAGSGWHERLMCRVAAEQLLLASSTTEGQNGGNIRFSSAAVEREGAEISLVRDATVISYGAEADGIVTIARRSDEAAGSDQVLLAITRDDYTLEPTLAWETLGMRGTCSAGFKLNFKGTAEQIFPVAYDKIHAQTMTPVAHLCWSSVWAGIAAAAVDRAQLFVRKAARASGGNMPPAASHFTSARMTLTKLRAIIAANLESYAAREHDAQALSSIDFQSSINLLKVEASELAVTAVLHAMRACGLSGYRNDTDVSIGRHLRDVLSAPIMINNDRILASMGTAALMSAVPASLRD</sequence>
<dbReference type="InterPro" id="IPR036250">
    <property type="entry name" value="AcylCo_DH-like_C"/>
</dbReference>
<dbReference type="EMBL" id="LLYB01000125">
    <property type="protein sequence ID" value="KRR16765.1"/>
    <property type="molecule type" value="Genomic_DNA"/>
</dbReference>
<evidence type="ECO:0000256" key="1">
    <source>
        <dbReference type="ARBA" id="ARBA00001974"/>
    </source>
</evidence>
<dbReference type="FunFam" id="1.10.540.10:FF:000032">
    <property type="entry name" value="Acyl-CoA dehydrogenase fadE16"/>
    <property type="match status" value="1"/>
</dbReference>
<reference evidence="7 8" key="1">
    <citation type="submission" date="2014-03" db="EMBL/GenBank/DDBJ databases">
        <title>Bradyrhizobium valentinum sp. nov., isolated from effective nodules of Lupinus mariae-josephae, a lupine endemic of basic-lime soils in Eastern Spain.</title>
        <authorList>
            <person name="Duran D."/>
            <person name="Rey L."/>
            <person name="Navarro A."/>
            <person name="Busquets A."/>
            <person name="Imperial J."/>
            <person name="Ruiz-Argueso T."/>
        </authorList>
    </citation>
    <scope>NUCLEOTIDE SEQUENCE [LARGE SCALE GENOMIC DNA]</scope>
    <source>
        <strain evidence="7 8">CCBAU 23086</strain>
    </source>
</reference>
<comment type="caution">
    <text evidence="7">The sequence shown here is derived from an EMBL/GenBank/DDBJ whole genome shotgun (WGS) entry which is preliminary data.</text>
</comment>
<dbReference type="RefSeq" id="WP_057862533.1">
    <property type="nucleotide sequence ID" value="NZ_LLYB01000125.1"/>
</dbReference>
<evidence type="ECO:0000313" key="8">
    <source>
        <dbReference type="Proteomes" id="UP000051660"/>
    </source>
</evidence>
<dbReference type="Gene3D" id="1.10.540.10">
    <property type="entry name" value="Acyl-CoA dehydrogenase/oxidase, N-terminal domain"/>
    <property type="match status" value="1"/>
</dbReference>
<feature type="domain" description="Acyl-CoA dehydrogenase/oxidase N-terminal" evidence="6">
    <location>
        <begin position="26"/>
        <end position="115"/>
    </location>
</feature>
<organism evidence="7 8">
    <name type="scientific">Bradyrhizobium lablabi</name>
    <dbReference type="NCBI Taxonomy" id="722472"/>
    <lineage>
        <taxon>Bacteria</taxon>
        <taxon>Pseudomonadati</taxon>
        <taxon>Pseudomonadota</taxon>
        <taxon>Alphaproteobacteria</taxon>
        <taxon>Hyphomicrobiales</taxon>
        <taxon>Nitrobacteraceae</taxon>
        <taxon>Bradyrhizobium</taxon>
    </lineage>
</organism>
<dbReference type="GO" id="GO:0050660">
    <property type="term" value="F:flavin adenine dinucleotide binding"/>
    <property type="evidence" value="ECO:0007669"/>
    <property type="project" value="InterPro"/>
</dbReference>
<dbReference type="SUPFAM" id="SSF47203">
    <property type="entry name" value="Acyl-CoA dehydrogenase C-terminal domain-like"/>
    <property type="match status" value="1"/>
</dbReference>
<name>A0A0R3MGX8_9BRAD</name>
<evidence type="ECO:0000256" key="3">
    <source>
        <dbReference type="ARBA" id="ARBA00022630"/>
    </source>
</evidence>
<dbReference type="InterPro" id="IPR009075">
    <property type="entry name" value="AcylCo_DH/oxidase_C"/>
</dbReference>
<keyword evidence="4" id="KW-0274">FAD</keyword>
<dbReference type="InterPro" id="IPR009100">
    <property type="entry name" value="AcylCoA_DH/oxidase_NM_dom_sf"/>
</dbReference>
<evidence type="ECO:0000256" key="4">
    <source>
        <dbReference type="ARBA" id="ARBA00022827"/>
    </source>
</evidence>
<dbReference type="InterPro" id="IPR013786">
    <property type="entry name" value="AcylCoA_DH/ox_N"/>
</dbReference>
<feature type="domain" description="Acyl-CoA dehydrogenase/oxidase C-terminal" evidence="5">
    <location>
        <begin position="258"/>
        <end position="383"/>
    </location>
</feature>
<dbReference type="Gene3D" id="1.20.140.10">
    <property type="entry name" value="Butyryl-CoA Dehydrogenase, subunit A, domain 3"/>
    <property type="match status" value="1"/>
</dbReference>
<accession>A0A0R3MGX8</accession>
<dbReference type="PANTHER" id="PTHR43884:SF12">
    <property type="entry name" value="ISOVALERYL-COA DEHYDROGENASE, MITOCHONDRIAL-RELATED"/>
    <property type="match status" value="1"/>
</dbReference>
<comment type="cofactor">
    <cofactor evidence="1">
        <name>FAD</name>
        <dbReference type="ChEBI" id="CHEBI:57692"/>
    </cofactor>
</comment>
<keyword evidence="3" id="KW-0285">Flavoprotein</keyword>
<comment type="similarity">
    <text evidence="2">Belongs to the acyl-CoA dehydrogenase family.</text>
</comment>
<dbReference type="PANTHER" id="PTHR43884">
    <property type="entry name" value="ACYL-COA DEHYDROGENASE"/>
    <property type="match status" value="1"/>
</dbReference>
<evidence type="ECO:0000259" key="6">
    <source>
        <dbReference type="Pfam" id="PF02771"/>
    </source>
</evidence>
<dbReference type="PIRSF" id="PIRSF016578">
    <property type="entry name" value="HsaA"/>
    <property type="match status" value="1"/>
</dbReference>
<dbReference type="AlphaFoldDB" id="A0A0R3MGX8"/>
<dbReference type="OrthoDB" id="2986495at2"/>
<dbReference type="Pfam" id="PF02771">
    <property type="entry name" value="Acyl-CoA_dh_N"/>
    <property type="match status" value="1"/>
</dbReference>
<evidence type="ECO:0000313" key="7">
    <source>
        <dbReference type="EMBL" id="KRR16765.1"/>
    </source>
</evidence>
<dbReference type="InterPro" id="IPR037069">
    <property type="entry name" value="AcylCoA_DH/ox_N_sf"/>
</dbReference>
<protein>
    <submittedName>
        <fullName evidence="7">Acyl-CoA dehydrogenase</fullName>
    </submittedName>
</protein>